<evidence type="ECO:0000313" key="2">
    <source>
        <dbReference type="Proteomes" id="UP000753961"/>
    </source>
</evidence>
<name>A0A953L987_9BACT</name>
<organism evidence="1 2">
    <name type="scientific">Membranihabitans marinus</name>
    <dbReference type="NCBI Taxonomy" id="1227546"/>
    <lineage>
        <taxon>Bacteria</taxon>
        <taxon>Pseudomonadati</taxon>
        <taxon>Bacteroidota</taxon>
        <taxon>Saprospiria</taxon>
        <taxon>Saprospirales</taxon>
        <taxon>Saprospiraceae</taxon>
        <taxon>Membranihabitans</taxon>
    </lineage>
</organism>
<evidence type="ECO:0000313" key="1">
    <source>
        <dbReference type="EMBL" id="MBY5958575.1"/>
    </source>
</evidence>
<dbReference type="SUPFAM" id="SSF54786">
    <property type="entry name" value="YcfA/nrd intein domain"/>
    <property type="match status" value="1"/>
</dbReference>
<dbReference type="RefSeq" id="WP_222580111.1">
    <property type="nucleotide sequence ID" value="NZ_JAHVHU010000009.1"/>
</dbReference>
<comment type="caution">
    <text evidence="1">The sequence shown here is derived from an EMBL/GenBank/DDBJ whole genome shotgun (WGS) entry which is preliminary data.</text>
</comment>
<sequence length="82" mass="9553">MGKYDKIFTSVLRGTSDANIRFIALTRLLLKLGFNERIKGSHHIFFMEGIDEIINIQEINGKAKNYQVKQIRKLIKKYALKL</sequence>
<reference evidence="1" key="1">
    <citation type="submission" date="2021-06" db="EMBL/GenBank/DDBJ databases">
        <title>44 bacteria genomes isolated from Dapeng, Shenzhen.</title>
        <authorList>
            <person name="Zheng W."/>
            <person name="Yu S."/>
            <person name="Huang Y."/>
        </authorList>
    </citation>
    <scope>NUCLEOTIDE SEQUENCE</scope>
    <source>
        <strain evidence="1">DP5N28-2</strain>
    </source>
</reference>
<accession>A0A953L987</accession>
<evidence type="ECO:0008006" key="3">
    <source>
        <dbReference type="Google" id="ProtNLM"/>
    </source>
</evidence>
<proteinExistence type="predicted"/>
<dbReference type="Proteomes" id="UP000753961">
    <property type="component" value="Unassembled WGS sequence"/>
</dbReference>
<dbReference type="AlphaFoldDB" id="A0A953L987"/>
<dbReference type="EMBL" id="JAHVHU010000009">
    <property type="protein sequence ID" value="MBY5958575.1"/>
    <property type="molecule type" value="Genomic_DNA"/>
</dbReference>
<gene>
    <name evidence="1" type="ORF">KUV50_10555</name>
</gene>
<protein>
    <recommendedName>
        <fullName evidence="3">HicA toxin of toxin-antitoxin</fullName>
    </recommendedName>
</protein>
<keyword evidence="2" id="KW-1185">Reference proteome</keyword>